<dbReference type="InterPro" id="IPR039421">
    <property type="entry name" value="Type_1_exporter"/>
</dbReference>
<dbReference type="GO" id="GO:0015421">
    <property type="term" value="F:ABC-type oligopeptide transporter activity"/>
    <property type="evidence" value="ECO:0007669"/>
    <property type="project" value="TreeGrafter"/>
</dbReference>
<evidence type="ECO:0000256" key="2">
    <source>
        <dbReference type="ARBA" id="ARBA00022692"/>
    </source>
</evidence>
<reference evidence="7 8" key="1">
    <citation type="submission" date="2021-12" db="EMBL/GenBank/DDBJ databases">
        <title>Genome sequencing of bacteria with rrn-lacking chromosome and rrn-plasmid.</title>
        <authorList>
            <person name="Anda M."/>
            <person name="Iwasaki W."/>
        </authorList>
    </citation>
    <scope>NUCLEOTIDE SEQUENCE [LARGE SCALE GENOMIC DNA]</scope>
    <source>
        <strain evidence="7 8">NBRC 15940</strain>
    </source>
</reference>
<accession>A0AAN4VW20</accession>
<feature type="transmembrane region" description="Helical" evidence="5">
    <location>
        <begin position="23"/>
        <end position="45"/>
    </location>
</feature>
<feature type="transmembrane region" description="Helical" evidence="5">
    <location>
        <begin position="173"/>
        <end position="192"/>
    </location>
</feature>
<dbReference type="InterPro" id="IPR027417">
    <property type="entry name" value="P-loop_NTPase"/>
</dbReference>
<feature type="transmembrane region" description="Helical" evidence="5">
    <location>
        <begin position="284"/>
        <end position="305"/>
    </location>
</feature>
<dbReference type="PROSITE" id="PS50929">
    <property type="entry name" value="ABC_TM1F"/>
    <property type="match status" value="1"/>
</dbReference>
<dbReference type="GO" id="GO:0005886">
    <property type="term" value="C:plasma membrane"/>
    <property type="evidence" value="ECO:0007669"/>
    <property type="project" value="UniProtKB-SubCell"/>
</dbReference>
<dbReference type="GO" id="GO:0005524">
    <property type="term" value="F:ATP binding"/>
    <property type="evidence" value="ECO:0007669"/>
    <property type="project" value="InterPro"/>
</dbReference>
<dbReference type="InterPro" id="IPR011527">
    <property type="entry name" value="ABC1_TM_dom"/>
</dbReference>
<keyword evidence="8" id="KW-1185">Reference proteome</keyword>
<dbReference type="Proteomes" id="UP001310022">
    <property type="component" value="Unassembled WGS sequence"/>
</dbReference>
<comment type="caution">
    <text evidence="7">The sequence shown here is derived from an EMBL/GenBank/DDBJ whole genome shotgun (WGS) entry which is preliminary data.</text>
</comment>
<protein>
    <recommendedName>
        <fullName evidence="6">ABC transmembrane type-1 domain-containing protein</fullName>
    </recommendedName>
</protein>
<dbReference type="EMBL" id="BQKE01000001">
    <property type="protein sequence ID" value="GJM60457.1"/>
    <property type="molecule type" value="Genomic_DNA"/>
</dbReference>
<evidence type="ECO:0000256" key="1">
    <source>
        <dbReference type="ARBA" id="ARBA00004651"/>
    </source>
</evidence>
<dbReference type="PANTHER" id="PTHR43394:SF1">
    <property type="entry name" value="ATP-BINDING CASSETTE SUB-FAMILY B MEMBER 10, MITOCHONDRIAL"/>
    <property type="match status" value="1"/>
</dbReference>
<feature type="transmembrane region" description="Helical" evidence="5">
    <location>
        <begin position="65"/>
        <end position="87"/>
    </location>
</feature>
<evidence type="ECO:0000259" key="6">
    <source>
        <dbReference type="PROSITE" id="PS50929"/>
    </source>
</evidence>
<dbReference type="Gene3D" id="3.40.50.300">
    <property type="entry name" value="P-loop containing nucleotide triphosphate hydrolases"/>
    <property type="match status" value="1"/>
</dbReference>
<comment type="subcellular location">
    <subcellularLocation>
        <location evidence="1">Cell membrane</location>
        <topology evidence="1">Multi-pass membrane protein</topology>
    </subcellularLocation>
</comment>
<dbReference type="RefSeq" id="WP_338236205.1">
    <property type="nucleotide sequence ID" value="NZ_BQKE01000001.1"/>
</dbReference>
<gene>
    <name evidence="7" type="ORF">PEDI_10090</name>
</gene>
<dbReference type="Gene3D" id="1.20.1560.10">
    <property type="entry name" value="ABC transporter type 1, transmembrane domain"/>
    <property type="match status" value="1"/>
</dbReference>
<dbReference type="InterPro" id="IPR036640">
    <property type="entry name" value="ABC1_TM_sf"/>
</dbReference>
<organism evidence="7 8">
    <name type="scientific">Persicobacter diffluens</name>
    <dbReference type="NCBI Taxonomy" id="981"/>
    <lineage>
        <taxon>Bacteria</taxon>
        <taxon>Pseudomonadati</taxon>
        <taxon>Bacteroidota</taxon>
        <taxon>Cytophagia</taxon>
        <taxon>Cytophagales</taxon>
        <taxon>Persicobacteraceae</taxon>
        <taxon>Persicobacter</taxon>
    </lineage>
</organism>
<evidence type="ECO:0000256" key="3">
    <source>
        <dbReference type="ARBA" id="ARBA00022989"/>
    </source>
</evidence>
<evidence type="ECO:0000313" key="8">
    <source>
        <dbReference type="Proteomes" id="UP001310022"/>
    </source>
</evidence>
<keyword evidence="2 5" id="KW-0812">Transmembrane</keyword>
<proteinExistence type="predicted"/>
<evidence type="ECO:0000256" key="5">
    <source>
        <dbReference type="SAM" id="Phobius"/>
    </source>
</evidence>
<dbReference type="SUPFAM" id="SSF52540">
    <property type="entry name" value="P-loop containing nucleoside triphosphate hydrolases"/>
    <property type="match status" value="1"/>
</dbReference>
<name>A0AAN4VW20_9BACT</name>
<keyword evidence="4 5" id="KW-0472">Membrane</keyword>
<feature type="transmembrane region" description="Helical" evidence="5">
    <location>
        <begin position="259"/>
        <end position="278"/>
    </location>
</feature>
<dbReference type="SUPFAM" id="SSF90123">
    <property type="entry name" value="ABC transporter transmembrane region"/>
    <property type="match status" value="1"/>
</dbReference>
<sequence>MKSLFKHPCLQFLLSRKWTSTKIVGLGIIANLLTIIIPVSVGKYYQLVFHFKGHRVRFLDFLPKIWWDTVPKFILFFFILVSARFLFQWWYQKLLRAEGELFIKSIKDRLFTHQLALPLEIYHQKGVGKYLLRYSGDIQSLKNLYLKGSLEVIIDFSILTVGMYWLLQLQFEGGLAILIMSALSLIVIRYLNKQVESHSLDKRNKTSGQLSFVSRTLHGMLSVIMMNKQEVEQEKYANRSGQIKKAAVSYNSWLMLNKGYIHFFQYTALTVVLYLFYINTDSDAATGGGPLISFILLYITLLPVFRRLFALETVYKLGHISLRKLQDILNIPEEKQLEGAAFPSHPIQLEWHFKAQGQHLKLENGINQISLSNGLSPFLFTKHLLKIQMMNDLDLRLNGKAIADYAAQGLRQNIGVASSDFPLLGRTVYEAITYSRLDSIKSHTREVLENIQTLCLPPEEWMTLSTNTGENGTKVNQRQREVLALCRAILQEKAITLVYGFQTISPPLLNDILSIHFKTGIWFSIGEALPSQEEKDIIHSLKK</sequence>
<feature type="transmembrane region" description="Helical" evidence="5">
    <location>
        <begin position="144"/>
        <end position="167"/>
    </location>
</feature>
<dbReference type="PANTHER" id="PTHR43394">
    <property type="entry name" value="ATP-DEPENDENT PERMEASE MDL1, MITOCHONDRIAL"/>
    <property type="match status" value="1"/>
</dbReference>
<evidence type="ECO:0000313" key="7">
    <source>
        <dbReference type="EMBL" id="GJM60457.1"/>
    </source>
</evidence>
<dbReference type="AlphaFoldDB" id="A0AAN4VW20"/>
<feature type="domain" description="ABC transmembrane type-1" evidence="6">
    <location>
        <begin position="23"/>
        <end position="311"/>
    </location>
</feature>
<dbReference type="Pfam" id="PF00664">
    <property type="entry name" value="ABC_membrane"/>
    <property type="match status" value="1"/>
</dbReference>
<evidence type="ECO:0000256" key="4">
    <source>
        <dbReference type="ARBA" id="ARBA00023136"/>
    </source>
</evidence>
<keyword evidence="3 5" id="KW-1133">Transmembrane helix</keyword>